<accession>A0A4V6PQH3</accession>
<evidence type="ECO:0000313" key="1">
    <source>
        <dbReference type="EMBL" id="TDN46062.1"/>
    </source>
</evidence>
<dbReference type="EMBL" id="SNVX01000050">
    <property type="protein sequence ID" value="TDN46062.1"/>
    <property type="molecule type" value="Genomic_DNA"/>
</dbReference>
<sequence>MSSEAPGIQALSAVIFLVLAAPVKPGQPQGGFTGGRVAE</sequence>
<reference evidence="1 2" key="1">
    <citation type="submission" date="2019-03" db="EMBL/GenBank/DDBJ databases">
        <title>Genomic analyses of the natural microbiome of Caenorhabditis elegans.</title>
        <authorList>
            <person name="Samuel B."/>
        </authorList>
    </citation>
    <scope>NUCLEOTIDE SEQUENCE [LARGE SCALE GENOMIC DNA]</scope>
    <source>
        <strain evidence="1 2">BIGb0156</strain>
    </source>
</reference>
<dbReference type="Proteomes" id="UP000295530">
    <property type="component" value="Unassembled WGS sequence"/>
</dbReference>
<proteinExistence type="predicted"/>
<protein>
    <submittedName>
        <fullName evidence="1">Uncharacterized protein</fullName>
    </submittedName>
</protein>
<keyword evidence="2" id="KW-1185">Reference proteome</keyword>
<organism evidence="1 2">
    <name type="scientific">Scandinavium goeteborgense</name>
    <dbReference type="NCBI Taxonomy" id="1851514"/>
    <lineage>
        <taxon>Bacteria</taxon>
        <taxon>Pseudomonadati</taxon>
        <taxon>Pseudomonadota</taxon>
        <taxon>Gammaproteobacteria</taxon>
        <taxon>Enterobacterales</taxon>
        <taxon>Enterobacteriaceae</taxon>
        <taxon>Scandinavium</taxon>
    </lineage>
</organism>
<evidence type="ECO:0000313" key="2">
    <source>
        <dbReference type="Proteomes" id="UP000295530"/>
    </source>
</evidence>
<name>A0A4V6PQH3_SCAGO</name>
<gene>
    <name evidence="1" type="ORF">EC847_1504</name>
</gene>
<dbReference type="AlphaFoldDB" id="A0A4V6PQH3"/>
<comment type="caution">
    <text evidence="1">The sequence shown here is derived from an EMBL/GenBank/DDBJ whole genome shotgun (WGS) entry which is preliminary data.</text>
</comment>